<keyword evidence="5 6" id="KW-0472">Membrane</keyword>
<feature type="transmembrane region" description="Helical" evidence="6">
    <location>
        <begin position="307"/>
        <end position="329"/>
    </location>
</feature>
<gene>
    <name evidence="8" type="primary">ymfD_1</name>
    <name evidence="8" type="ORF">SK3146_00639</name>
</gene>
<keyword evidence="3 6" id="KW-0812">Transmembrane</keyword>
<dbReference type="InterPro" id="IPR036259">
    <property type="entry name" value="MFS_trans_sf"/>
</dbReference>
<dbReference type="Gene3D" id="1.20.1250.20">
    <property type="entry name" value="MFS general substrate transporter like domains"/>
    <property type="match status" value="2"/>
</dbReference>
<name>A0ABY4RGZ2_9BACL</name>
<evidence type="ECO:0000256" key="3">
    <source>
        <dbReference type="ARBA" id="ARBA00022692"/>
    </source>
</evidence>
<evidence type="ECO:0000256" key="1">
    <source>
        <dbReference type="ARBA" id="ARBA00004651"/>
    </source>
</evidence>
<feature type="transmembrane region" description="Helical" evidence="6">
    <location>
        <begin position="242"/>
        <end position="262"/>
    </location>
</feature>
<dbReference type="InterPro" id="IPR050930">
    <property type="entry name" value="MFS_Vesicular_Transporter"/>
</dbReference>
<evidence type="ECO:0000256" key="5">
    <source>
        <dbReference type="ARBA" id="ARBA00023136"/>
    </source>
</evidence>
<feature type="transmembrane region" description="Helical" evidence="6">
    <location>
        <begin position="12"/>
        <end position="36"/>
    </location>
</feature>
<evidence type="ECO:0000256" key="2">
    <source>
        <dbReference type="ARBA" id="ARBA00022448"/>
    </source>
</evidence>
<dbReference type="PANTHER" id="PTHR23506">
    <property type="entry name" value="GH10249P"/>
    <property type="match status" value="1"/>
</dbReference>
<dbReference type="InterPro" id="IPR011701">
    <property type="entry name" value="MFS"/>
</dbReference>
<keyword evidence="9" id="KW-1185">Reference proteome</keyword>
<dbReference type="Pfam" id="PF07690">
    <property type="entry name" value="MFS_1"/>
    <property type="match status" value="1"/>
</dbReference>
<feature type="transmembrane region" description="Helical" evidence="6">
    <location>
        <begin position="369"/>
        <end position="391"/>
    </location>
</feature>
<comment type="subcellular location">
    <subcellularLocation>
        <location evidence="1">Cell membrane</location>
        <topology evidence="1">Multi-pass membrane protein</topology>
    </subcellularLocation>
</comment>
<sequence length="410" mass="42576">MSMIKKMSKTQWIGLSLAISILFIEMLLYSLLIPIIPYFNGLFHPSSTMMGILFSSYAAALLLATPWFGWLSDRIGRKLPIILGLAGLGIATCLFAFAGNMAMLIAARFVQGAAAAAAWTAVLAMLADLFPGKSRGAAMGIALTGISTGSMLGAPIGGWLFEAGGFRAPFFCAAALIAAVIVISVLFLKESMSAKTEAKAGGGMIPLLRNRSVLLIACVVLLAEITLTLLEPILPGYITERLTVTPLGIGLMFGAMTLAYGLIAPFSGALATRFNPYVIMLSGLTGLAVAMPLLVASDSIVLELAGMILVGALVGFTLSPTLPTLGGIVDQGGDSGEYGTAYALFNMFHAVGMIIGPLVGGVLTDLLTVPAAVVAVSVVIVSCALMLFGVLKTMNKRKWSAVGKENGMQG</sequence>
<evidence type="ECO:0000256" key="4">
    <source>
        <dbReference type="ARBA" id="ARBA00022989"/>
    </source>
</evidence>
<dbReference type="RefSeq" id="WP_249863718.1">
    <property type="nucleotide sequence ID" value="NZ_CP027059.1"/>
</dbReference>
<feature type="transmembrane region" description="Helical" evidence="6">
    <location>
        <begin position="166"/>
        <end position="188"/>
    </location>
</feature>
<evidence type="ECO:0000259" key="7">
    <source>
        <dbReference type="PROSITE" id="PS50850"/>
    </source>
</evidence>
<proteinExistence type="predicted"/>
<evidence type="ECO:0000313" key="9">
    <source>
        <dbReference type="Proteomes" id="UP001057134"/>
    </source>
</evidence>
<evidence type="ECO:0000256" key="6">
    <source>
        <dbReference type="SAM" id="Phobius"/>
    </source>
</evidence>
<feature type="domain" description="Major facilitator superfamily (MFS) profile" evidence="7">
    <location>
        <begin position="14"/>
        <end position="394"/>
    </location>
</feature>
<accession>A0ABY4RGZ2</accession>
<dbReference type="PROSITE" id="PS50850">
    <property type="entry name" value="MFS"/>
    <property type="match status" value="1"/>
</dbReference>
<keyword evidence="4 6" id="KW-1133">Transmembrane helix</keyword>
<protein>
    <submittedName>
        <fullName evidence="8">Bacillibactin exporter</fullName>
    </submittedName>
</protein>
<feature type="transmembrane region" description="Helical" evidence="6">
    <location>
        <begin position="274"/>
        <end position="295"/>
    </location>
</feature>
<dbReference type="CDD" id="cd17325">
    <property type="entry name" value="MFS_MdtG_SLC18_like"/>
    <property type="match status" value="1"/>
</dbReference>
<reference evidence="8" key="1">
    <citation type="submission" date="2018-02" db="EMBL/GenBank/DDBJ databases">
        <authorList>
            <person name="Kim S.-K."/>
            <person name="Jung H.-I."/>
            <person name="Lee S.-W."/>
        </authorList>
    </citation>
    <scope>NUCLEOTIDE SEQUENCE</scope>
    <source>
        <strain evidence="8">SK3146</strain>
    </source>
</reference>
<dbReference type="SUPFAM" id="SSF103473">
    <property type="entry name" value="MFS general substrate transporter"/>
    <property type="match status" value="1"/>
</dbReference>
<feature type="transmembrane region" description="Helical" evidence="6">
    <location>
        <begin position="48"/>
        <end position="69"/>
    </location>
</feature>
<reference evidence="8" key="2">
    <citation type="journal article" date="2021" name="J Anim Sci Technol">
        <title>Complete genome sequence of Paenibacillus konkukensis sp. nov. SK3146 as a potential probiotic strain.</title>
        <authorList>
            <person name="Jung H.I."/>
            <person name="Park S."/>
            <person name="Niu K.M."/>
            <person name="Lee S.W."/>
            <person name="Kothari D."/>
            <person name="Yi K.J."/>
            <person name="Kim S.K."/>
        </authorList>
    </citation>
    <scope>NUCLEOTIDE SEQUENCE</scope>
    <source>
        <strain evidence="8">SK3146</strain>
    </source>
</reference>
<dbReference type="PANTHER" id="PTHR23506:SF23">
    <property type="entry name" value="GH10249P"/>
    <property type="match status" value="1"/>
</dbReference>
<dbReference type="Proteomes" id="UP001057134">
    <property type="component" value="Chromosome"/>
</dbReference>
<dbReference type="EMBL" id="CP027059">
    <property type="protein sequence ID" value="UQZ81483.1"/>
    <property type="molecule type" value="Genomic_DNA"/>
</dbReference>
<feature type="transmembrane region" description="Helical" evidence="6">
    <location>
        <begin position="81"/>
        <end position="103"/>
    </location>
</feature>
<feature type="transmembrane region" description="Helical" evidence="6">
    <location>
        <begin position="213"/>
        <end position="230"/>
    </location>
</feature>
<keyword evidence="2" id="KW-0813">Transport</keyword>
<evidence type="ECO:0000313" key="8">
    <source>
        <dbReference type="EMBL" id="UQZ81483.1"/>
    </source>
</evidence>
<dbReference type="InterPro" id="IPR020846">
    <property type="entry name" value="MFS_dom"/>
</dbReference>
<feature type="transmembrane region" description="Helical" evidence="6">
    <location>
        <begin position="137"/>
        <end position="160"/>
    </location>
</feature>
<feature type="transmembrane region" description="Helical" evidence="6">
    <location>
        <begin position="109"/>
        <end position="130"/>
    </location>
</feature>
<feature type="transmembrane region" description="Helical" evidence="6">
    <location>
        <begin position="341"/>
        <end position="363"/>
    </location>
</feature>
<organism evidence="8 9">
    <name type="scientific">Paenibacillus konkukensis</name>
    <dbReference type="NCBI Taxonomy" id="2020716"/>
    <lineage>
        <taxon>Bacteria</taxon>
        <taxon>Bacillati</taxon>
        <taxon>Bacillota</taxon>
        <taxon>Bacilli</taxon>
        <taxon>Bacillales</taxon>
        <taxon>Paenibacillaceae</taxon>
        <taxon>Paenibacillus</taxon>
    </lineage>
</organism>